<evidence type="ECO:0000256" key="1">
    <source>
        <dbReference type="SAM" id="Phobius"/>
    </source>
</evidence>
<dbReference type="GO" id="GO:0009390">
    <property type="term" value="C:dimethyl sulfoxide reductase complex"/>
    <property type="evidence" value="ECO:0007669"/>
    <property type="project" value="TreeGrafter"/>
</dbReference>
<keyword evidence="1" id="KW-0472">Membrane</keyword>
<feature type="transmembrane region" description="Helical" evidence="1">
    <location>
        <begin position="118"/>
        <end position="141"/>
    </location>
</feature>
<comment type="caution">
    <text evidence="2">The sequence shown here is derived from an EMBL/GenBank/DDBJ whole genome shotgun (WGS) entry which is preliminary data.</text>
</comment>
<accession>A0A7C8BSI8</accession>
<proteinExistence type="predicted"/>
<keyword evidence="1" id="KW-1133">Transmembrane helix</keyword>
<dbReference type="AlphaFoldDB" id="A0A7C8BSI8"/>
<reference evidence="2 3" key="1">
    <citation type="submission" date="2019-09" db="EMBL/GenBank/DDBJ databases">
        <title>Whole genome shotgun sequencing (WGS) of Ellagibacter isourolithinifaciens DSM 104140(T) and Adlercreutzia muris DSM 29508(T).</title>
        <authorList>
            <person name="Stoll D.A."/>
            <person name="Danylec N."/>
            <person name="Huch M."/>
        </authorList>
    </citation>
    <scope>NUCLEOTIDE SEQUENCE [LARGE SCALE GENOMIC DNA]</scope>
    <source>
        <strain evidence="2 3">DSM 29508</strain>
    </source>
</reference>
<feature type="transmembrane region" description="Helical" evidence="1">
    <location>
        <begin position="268"/>
        <end position="293"/>
    </location>
</feature>
<dbReference type="Proteomes" id="UP000479639">
    <property type="component" value="Unassembled WGS sequence"/>
</dbReference>
<dbReference type="GO" id="GO:0005886">
    <property type="term" value="C:plasma membrane"/>
    <property type="evidence" value="ECO:0007669"/>
    <property type="project" value="TreeGrafter"/>
</dbReference>
<dbReference type="Pfam" id="PF04976">
    <property type="entry name" value="DmsC"/>
    <property type="match status" value="1"/>
</dbReference>
<keyword evidence="1" id="KW-0812">Transmembrane</keyword>
<feature type="transmembrane region" description="Helical" evidence="1">
    <location>
        <begin position="47"/>
        <end position="67"/>
    </location>
</feature>
<feature type="transmembrane region" description="Helical" evidence="1">
    <location>
        <begin position="12"/>
        <end position="35"/>
    </location>
</feature>
<feature type="transmembrane region" description="Helical" evidence="1">
    <location>
        <begin position="227"/>
        <end position="247"/>
    </location>
</feature>
<name>A0A7C8BSI8_9ACTN</name>
<dbReference type="RefSeq" id="WP_151429818.1">
    <property type="nucleotide sequence ID" value="NZ_JANJZI010000009.1"/>
</dbReference>
<keyword evidence="3" id="KW-1185">Reference proteome</keyword>
<organism evidence="2 3">
    <name type="scientific">Adlercreutzia muris</name>
    <dbReference type="NCBI Taxonomy" id="1796610"/>
    <lineage>
        <taxon>Bacteria</taxon>
        <taxon>Bacillati</taxon>
        <taxon>Actinomycetota</taxon>
        <taxon>Coriobacteriia</taxon>
        <taxon>Eggerthellales</taxon>
        <taxon>Eggerthellaceae</taxon>
        <taxon>Adlercreutzia</taxon>
    </lineage>
</organism>
<dbReference type="GO" id="GO:0009389">
    <property type="term" value="F:dimethyl sulfoxide reductase activity"/>
    <property type="evidence" value="ECO:0007669"/>
    <property type="project" value="TreeGrafter"/>
</dbReference>
<feature type="transmembrane region" description="Helical" evidence="1">
    <location>
        <begin position="153"/>
        <end position="176"/>
    </location>
</feature>
<sequence>MIGLDTALGEITLVLFTTLAPAGAMALLLMGLPILSGRASWAEVRRISTYLCLPLIVAMVGLVASATHLGSPANALYVFAAVGSSPLSNEVLCAVVFLMLGGLYWLYSFHRAPSPRLLRLWIGAIDLAALAFIASVGLAYSARTIISWNLWEVPAAIAANALMGGPLVALAGYAAGRCASLTNRRARHLIALAAIALTANVAVYGLQGVDLGNMGNAVASATDLVPAYGAAVAAFALLGAAGIVVAWRTTRNLPTDGTPPADAGRFRLVGRLCAAAALSLAAIFVMRFCFYLAHLTVGLGV</sequence>
<dbReference type="EMBL" id="WAJS01000005">
    <property type="protein sequence ID" value="KAB1651114.1"/>
    <property type="molecule type" value="Genomic_DNA"/>
</dbReference>
<feature type="transmembrane region" description="Helical" evidence="1">
    <location>
        <begin position="188"/>
        <end position="207"/>
    </location>
</feature>
<gene>
    <name evidence="2" type="ORF">F8D48_02400</name>
</gene>
<dbReference type="GO" id="GO:0019645">
    <property type="term" value="P:anaerobic electron transport chain"/>
    <property type="evidence" value="ECO:0007669"/>
    <property type="project" value="InterPro"/>
</dbReference>
<protein>
    <submittedName>
        <fullName evidence="2">DMSO reductase</fullName>
    </submittedName>
</protein>
<evidence type="ECO:0000313" key="2">
    <source>
        <dbReference type="EMBL" id="KAB1651114.1"/>
    </source>
</evidence>
<evidence type="ECO:0000313" key="3">
    <source>
        <dbReference type="Proteomes" id="UP000479639"/>
    </source>
</evidence>
<dbReference type="PANTHER" id="PTHR38095:SF2">
    <property type="entry name" value="ANAEROBIC DIMETHYL SULFOXIDE REDUCTASE CHAIN C"/>
    <property type="match status" value="1"/>
</dbReference>
<dbReference type="PANTHER" id="PTHR38095">
    <property type="entry name" value="ANAEROBIC DIMETHYL SULFOXIDE REDUCTASE CHAIN YNFH"/>
    <property type="match status" value="1"/>
</dbReference>
<feature type="transmembrane region" description="Helical" evidence="1">
    <location>
        <begin position="87"/>
        <end position="106"/>
    </location>
</feature>
<dbReference type="InterPro" id="IPR007059">
    <property type="entry name" value="DmsC"/>
</dbReference>